<name>A0A5C4UTQ5_9ACTN</name>
<evidence type="ECO:0000313" key="5">
    <source>
        <dbReference type="EMBL" id="TNM26663.1"/>
    </source>
</evidence>
<gene>
    <name evidence="5" type="ORF">FH715_23200</name>
</gene>
<dbReference type="GO" id="GO:0043565">
    <property type="term" value="F:sequence-specific DNA binding"/>
    <property type="evidence" value="ECO:0007669"/>
    <property type="project" value="InterPro"/>
</dbReference>
<evidence type="ECO:0000313" key="6">
    <source>
        <dbReference type="Proteomes" id="UP000311713"/>
    </source>
</evidence>
<protein>
    <submittedName>
        <fullName evidence="5">Helix-turn-helix domain-containing protein</fullName>
    </submittedName>
</protein>
<dbReference type="AlphaFoldDB" id="A0A5C4UTQ5"/>
<dbReference type="Proteomes" id="UP000311713">
    <property type="component" value="Unassembled WGS sequence"/>
</dbReference>
<feature type="region of interest" description="Disordered" evidence="3">
    <location>
        <begin position="358"/>
        <end position="417"/>
    </location>
</feature>
<dbReference type="GO" id="GO:0003700">
    <property type="term" value="F:DNA-binding transcription factor activity"/>
    <property type="evidence" value="ECO:0007669"/>
    <property type="project" value="InterPro"/>
</dbReference>
<dbReference type="InterPro" id="IPR052158">
    <property type="entry name" value="INH-QAR"/>
</dbReference>
<reference evidence="5 6" key="1">
    <citation type="submission" date="2019-06" db="EMBL/GenBank/DDBJ databases">
        <title>Draft genome of Streptomyces sedi sp. JCM16909.</title>
        <authorList>
            <person name="Klykleung N."/>
            <person name="Tanasupawat S."/>
            <person name="Kudo T."/>
            <person name="Yuki M."/>
            <person name="Ohkuma M."/>
        </authorList>
    </citation>
    <scope>NUCLEOTIDE SEQUENCE [LARGE SCALE GENOMIC DNA]</scope>
    <source>
        <strain evidence="5 6">JCM 16909</strain>
    </source>
</reference>
<dbReference type="PANTHER" id="PTHR43130">
    <property type="entry name" value="ARAC-FAMILY TRANSCRIPTIONAL REGULATOR"/>
    <property type="match status" value="1"/>
</dbReference>
<dbReference type="PANTHER" id="PTHR43130:SF3">
    <property type="entry name" value="HTH-TYPE TRANSCRIPTIONAL REGULATOR RV1931C"/>
    <property type="match status" value="1"/>
</dbReference>
<dbReference type="OrthoDB" id="3992151at2"/>
<feature type="compositionally biased region" description="Low complexity" evidence="3">
    <location>
        <begin position="372"/>
        <end position="384"/>
    </location>
</feature>
<dbReference type="InterPro" id="IPR009057">
    <property type="entry name" value="Homeodomain-like_sf"/>
</dbReference>
<dbReference type="EMBL" id="VDGT01000021">
    <property type="protein sequence ID" value="TNM26663.1"/>
    <property type="molecule type" value="Genomic_DNA"/>
</dbReference>
<feature type="region of interest" description="Disordered" evidence="3">
    <location>
        <begin position="1"/>
        <end position="35"/>
    </location>
</feature>
<evidence type="ECO:0000256" key="2">
    <source>
        <dbReference type="ARBA" id="ARBA00023163"/>
    </source>
</evidence>
<dbReference type="SUPFAM" id="SSF52317">
    <property type="entry name" value="Class I glutamine amidotransferase-like"/>
    <property type="match status" value="1"/>
</dbReference>
<dbReference type="Gene3D" id="1.10.10.60">
    <property type="entry name" value="Homeodomain-like"/>
    <property type="match status" value="1"/>
</dbReference>
<dbReference type="CDD" id="cd03137">
    <property type="entry name" value="GATase1_AraC_1"/>
    <property type="match status" value="1"/>
</dbReference>
<dbReference type="RefSeq" id="WP_139648492.1">
    <property type="nucleotide sequence ID" value="NZ_BAAAZS010000154.1"/>
</dbReference>
<sequence length="417" mass="44784">MTSSTRPRGSAIPSAPPPASLSTVADGAASGSAGRGGRRHVVALVVTDRTPDFELAVPCEVFGLDRSDLVDPWYELRLCAGEPGELRTASGLIVPAAHGLDSLAEADTVMVAACARSRQLIPPPELIDAVRESHRRGGRIVSLCAGAYILAEAGLLDGRRATTHWMNATDFTHRYPTVDFDPEPLYIDTGSILTSAGTGSVIDLCLHLVRRDHGAAVANEVARRMVVPPHREGGQTQFAKPLARSSGRGVDGLAHVLDWARERLDQPLTVPRIAREAGLSERTFARRFRDTLGTTPLRWLLQERVRLAQELLETTDEPVETIAHRAGFGTAANLRHHFRRITTVSPATYRHVFRHRSAGVGAEPLPRPPKQPGLSPSSSAGAGADQLTRPVPRPPAQSDPVHPHAATPLGDPPVHAE</sequence>
<keyword evidence="2" id="KW-0804">Transcription</keyword>
<evidence type="ECO:0000256" key="3">
    <source>
        <dbReference type="SAM" id="MobiDB-lite"/>
    </source>
</evidence>
<dbReference type="InterPro" id="IPR018060">
    <property type="entry name" value="HTH_AraC"/>
</dbReference>
<feature type="domain" description="HTH araC/xylS-type" evidence="4">
    <location>
        <begin position="254"/>
        <end position="352"/>
    </location>
</feature>
<dbReference type="SUPFAM" id="SSF46689">
    <property type="entry name" value="Homeodomain-like"/>
    <property type="match status" value="2"/>
</dbReference>
<dbReference type="Pfam" id="PF12833">
    <property type="entry name" value="HTH_18"/>
    <property type="match status" value="1"/>
</dbReference>
<dbReference type="Gene3D" id="3.40.50.880">
    <property type="match status" value="1"/>
</dbReference>
<keyword evidence="6" id="KW-1185">Reference proteome</keyword>
<dbReference type="InterPro" id="IPR029062">
    <property type="entry name" value="Class_I_gatase-like"/>
</dbReference>
<evidence type="ECO:0000259" key="4">
    <source>
        <dbReference type="PROSITE" id="PS01124"/>
    </source>
</evidence>
<evidence type="ECO:0000256" key="1">
    <source>
        <dbReference type="ARBA" id="ARBA00023015"/>
    </source>
</evidence>
<comment type="caution">
    <text evidence="5">The sequence shown here is derived from an EMBL/GenBank/DDBJ whole genome shotgun (WGS) entry which is preliminary data.</text>
</comment>
<keyword evidence="1" id="KW-0805">Transcription regulation</keyword>
<proteinExistence type="predicted"/>
<dbReference type="InterPro" id="IPR002818">
    <property type="entry name" value="DJ-1/PfpI"/>
</dbReference>
<feature type="compositionally biased region" description="Low complexity" evidence="3">
    <location>
        <begin position="20"/>
        <end position="32"/>
    </location>
</feature>
<organism evidence="5 6">
    <name type="scientific">Streptomyces sedi</name>
    <dbReference type="NCBI Taxonomy" id="555059"/>
    <lineage>
        <taxon>Bacteria</taxon>
        <taxon>Bacillati</taxon>
        <taxon>Actinomycetota</taxon>
        <taxon>Actinomycetes</taxon>
        <taxon>Kitasatosporales</taxon>
        <taxon>Streptomycetaceae</taxon>
        <taxon>Streptomyces</taxon>
    </lineage>
</organism>
<dbReference type="PROSITE" id="PS01124">
    <property type="entry name" value="HTH_ARAC_FAMILY_2"/>
    <property type="match status" value="1"/>
</dbReference>
<dbReference type="SMART" id="SM00342">
    <property type="entry name" value="HTH_ARAC"/>
    <property type="match status" value="1"/>
</dbReference>
<accession>A0A5C4UTQ5</accession>
<dbReference type="Pfam" id="PF01965">
    <property type="entry name" value="DJ-1_PfpI"/>
    <property type="match status" value="1"/>
</dbReference>